<protein>
    <submittedName>
        <fullName evidence="1">Uncharacterized protein</fullName>
    </submittedName>
</protein>
<accession>A0A2H3C2Q7</accession>
<keyword evidence="2" id="KW-1185">Reference proteome</keyword>
<organism evidence="1 2">
    <name type="scientific">Armillaria solidipes</name>
    <dbReference type="NCBI Taxonomy" id="1076256"/>
    <lineage>
        <taxon>Eukaryota</taxon>
        <taxon>Fungi</taxon>
        <taxon>Dikarya</taxon>
        <taxon>Basidiomycota</taxon>
        <taxon>Agaricomycotina</taxon>
        <taxon>Agaricomycetes</taxon>
        <taxon>Agaricomycetidae</taxon>
        <taxon>Agaricales</taxon>
        <taxon>Marasmiineae</taxon>
        <taxon>Physalacriaceae</taxon>
        <taxon>Armillaria</taxon>
    </lineage>
</organism>
<evidence type="ECO:0000313" key="1">
    <source>
        <dbReference type="EMBL" id="PBK71087.1"/>
    </source>
</evidence>
<dbReference type="Proteomes" id="UP000218334">
    <property type="component" value="Unassembled WGS sequence"/>
</dbReference>
<evidence type="ECO:0000313" key="2">
    <source>
        <dbReference type="Proteomes" id="UP000218334"/>
    </source>
</evidence>
<dbReference type="AlphaFoldDB" id="A0A2H3C2Q7"/>
<dbReference type="EMBL" id="KZ293424">
    <property type="protein sequence ID" value="PBK71087.1"/>
    <property type="molecule type" value="Genomic_DNA"/>
</dbReference>
<name>A0A2H3C2Q7_9AGAR</name>
<proteinExistence type="predicted"/>
<sequence length="417" mass="47311">MPAKQFIHFHSELFQDLQSVSEVLTVANDRRNRSRKEYVVFSTNKEQEQPYVNEHEKLVFGDLLCYSHYILGPFQLSLEDGKYRICVGRNVRPSTEPLHSQVSRWMSSSSSRKNDLLNHYDAIIFCHARYVGNEISCTQTFNRHRLKPPQHQSKGLSNSFHSPTYQEALYAPGSILTRLQHPFASDRPRVPRTLVGRICPSSHEWKWDAPLMKGQLEEEVVNLSVDNESVSIVLSWDDVYRCTTIDLRARSDEIVQSWIAQTSKLYSCLRSRGYGDDLGAYIIEGVAFTITISPKDGDRDGPCHVCNAKDRYHQALSLSITAPVIDYQTNTIVSLPVVSCSRVCGMDSLEEEDVFTVKVSGRESHAQWGWILRHMVNMSIPELNAEHGFDPAREGADVCNHFGWPLLELFDSSTGGG</sequence>
<gene>
    <name evidence="1" type="ORF">ARMSODRAFT_63121</name>
</gene>
<reference evidence="2" key="1">
    <citation type="journal article" date="2017" name="Nat. Ecol. Evol.">
        <title>Genome expansion and lineage-specific genetic innovations in the forest pathogenic fungi Armillaria.</title>
        <authorList>
            <person name="Sipos G."/>
            <person name="Prasanna A.N."/>
            <person name="Walter M.C."/>
            <person name="O'Connor E."/>
            <person name="Balint B."/>
            <person name="Krizsan K."/>
            <person name="Kiss B."/>
            <person name="Hess J."/>
            <person name="Varga T."/>
            <person name="Slot J."/>
            <person name="Riley R."/>
            <person name="Boka B."/>
            <person name="Rigling D."/>
            <person name="Barry K."/>
            <person name="Lee J."/>
            <person name="Mihaltcheva S."/>
            <person name="LaButti K."/>
            <person name="Lipzen A."/>
            <person name="Waldron R."/>
            <person name="Moloney N.M."/>
            <person name="Sperisen C."/>
            <person name="Kredics L."/>
            <person name="Vagvoelgyi C."/>
            <person name="Patrignani A."/>
            <person name="Fitzpatrick D."/>
            <person name="Nagy I."/>
            <person name="Doyle S."/>
            <person name="Anderson J.B."/>
            <person name="Grigoriev I.V."/>
            <person name="Gueldener U."/>
            <person name="Muensterkoetter M."/>
            <person name="Nagy L.G."/>
        </authorList>
    </citation>
    <scope>NUCLEOTIDE SEQUENCE [LARGE SCALE GENOMIC DNA]</scope>
    <source>
        <strain evidence="2">28-4</strain>
    </source>
</reference>